<evidence type="ECO:0000259" key="1">
    <source>
        <dbReference type="Pfam" id="PF01902"/>
    </source>
</evidence>
<accession>A0A0R2FEM5</accession>
<dbReference type="AlphaFoldDB" id="A0A0R2FEM5"/>
<dbReference type="PANTHER" id="PTHR12196">
    <property type="entry name" value="DOMAIN OF UNKNOWN FUNCTION 71 DUF71 -CONTAINING PROTEIN"/>
    <property type="match status" value="1"/>
</dbReference>
<dbReference type="SUPFAM" id="SSF52402">
    <property type="entry name" value="Adenine nucleotide alpha hydrolases-like"/>
    <property type="match status" value="1"/>
</dbReference>
<dbReference type="GO" id="GO:0017178">
    <property type="term" value="F:diphthine-ammonia ligase activity"/>
    <property type="evidence" value="ECO:0007669"/>
    <property type="project" value="TreeGrafter"/>
</dbReference>
<dbReference type="InterPro" id="IPR014729">
    <property type="entry name" value="Rossmann-like_a/b/a_fold"/>
</dbReference>
<dbReference type="InterPro" id="IPR030662">
    <property type="entry name" value="DPH6/MJ0570"/>
</dbReference>
<reference evidence="2 3" key="1">
    <citation type="journal article" date="2015" name="Genome Announc.">
        <title>Expanding the biotechnology potential of lactobacilli through comparative genomics of 213 strains and associated genera.</title>
        <authorList>
            <person name="Sun Z."/>
            <person name="Harris H.M."/>
            <person name="McCann A."/>
            <person name="Guo C."/>
            <person name="Argimon S."/>
            <person name="Zhang W."/>
            <person name="Yang X."/>
            <person name="Jeffery I.B."/>
            <person name="Cooney J.C."/>
            <person name="Kagawa T.F."/>
            <person name="Liu W."/>
            <person name="Song Y."/>
            <person name="Salvetti E."/>
            <person name="Wrobel A."/>
            <person name="Rasinkangas P."/>
            <person name="Parkhill J."/>
            <person name="Rea M.C."/>
            <person name="O'Sullivan O."/>
            <person name="Ritari J."/>
            <person name="Douillard F.P."/>
            <person name="Paul Ross R."/>
            <person name="Yang R."/>
            <person name="Briner A.E."/>
            <person name="Felis G.E."/>
            <person name="de Vos W.M."/>
            <person name="Barrangou R."/>
            <person name="Klaenhammer T.R."/>
            <person name="Caufield P.W."/>
            <person name="Cui Y."/>
            <person name="Zhang H."/>
            <person name="O'Toole P.W."/>
        </authorList>
    </citation>
    <scope>NUCLEOTIDE SEQUENCE [LARGE SCALE GENOMIC DNA]</scope>
    <source>
        <strain evidence="2 3">DSM 23365</strain>
    </source>
</reference>
<dbReference type="EMBL" id="AYZM01000047">
    <property type="protein sequence ID" value="KRN26054.1"/>
    <property type="molecule type" value="Genomic_DNA"/>
</dbReference>
<dbReference type="Gene3D" id="3.90.1490.10">
    <property type="entry name" value="putative n-type atp pyrophosphatase, domain 2"/>
    <property type="match status" value="1"/>
</dbReference>
<dbReference type="Pfam" id="PF01902">
    <property type="entry name" value="Diphthami_syn_2"/>
    <property type="match status" value="1"/>
</dbReference>
<evidence type="ECO:0000313" key="3">
    <source>
        <dbReference type="Proteomes" id="UP000051442"/>
    </source>
</evidence>
<dbReference type="PATRIC" id="fig|1423804.4.peg.3427"/>
<keyword evidence="3" id="KW-1185">Reference proteome</keyword>
<gene>
    <name evidence="2" type="ORF">FD14_GL003192</name>
</gene>
<proteinExistence type="predicted"/>
<evidence type="ECO:0000313" key="2">
    <source>
        <dbReference type="EMBL" id="KRN26054.1"/>
    </source>
</evidence>
<name>A0A0R2FEM5_9LACO</name>
<comment type="caution">
    <text evidence="2">The sequence shown here is derived from an EMBL/GenBank/DDBJ whole genome shotgun (WGS) entry which is preliminary data.</text>
</comment>
<dbReference type="GO" id="GO:0017183">
    <property type="term" value="P:protein histidyl modification to diphthamide"/>
    <property type="evidence" value="ECO:0007669"/>
    <property type="project" value="TreeGrafter"/>
</dbReference>
<dbReference type="Gene3D" id="3.40.50.620">
    <property type="entry name" value="HUPs"/>
    <property type="match status" value="1"/>
</dbReference>
<organism evidence="2 3">
    <name type="scientific">Secundilactobacillus similis DSM 23365 = JCM 2765</name>
    <dbReference type="NCBI Taxonomy" id="1423804"/>
    <lineage>
        <taxon>Bacteria</taxon>
        <taxon>Bacillati</taxon>
        <taxon>Bacillota</taxon>
        <taxon>Bacilli</taxon>
        <taxon>Lactobacillales</taxon>
        <taxon>Lactobacillaceae</taxon>
        <taxon>Secundilactobacillus</taxon>
    </lineage>
</organism>
<protein>
    <recommendedName>
        <fullName evidence="1">Diphthamide synthase domain-containing protein</fullName>
    </recommendedName>
</protein>
<dbReference type="STRING" id="1423804.FD14_GL003192"/>
<feature type="domain" description="Diphthamide synthase" evidence="1">
    <location>
        <begin position="4"/>
        <end position="186"/>
    </location>
</feature>
<dbReference type="Proteomes" id="UP000051442">
    <property type="component" value="Unassembled WGS sequence"/>
</dbReference>
<dbReference type="PANTHER" id="PTHR12196:SF2">
    <property type="entry name" value="DIPHTHINE--AMMONIA LIGASE"/>
    <property type="match status" value="1"/>
</dbReference>
<dbReference type="InterPro" id="IPR002761">
    <property type="entry name" value="Diphthami_syn_dom"/>
</dbReference>
<sequence length="201" mass="22029">MLALDTLVNEGHQPVCLITSVNDEIDRSWFHGVPLNVLQAAADCLNLPLLTVPTNATTYEDAMVAALKQSQDYGATVAAFGDIDIEQNGDWDKQIAQRAGLTPVLPLWQQGRVSLVHRFLDRGYTAMIKTVSKASGIPDDFLGQPLNQNFLDYLAAHDLDLCGENGEYHTLVVDGPLFDHPLTYKTAGIFDSPHARSLIIN</sequence>